<organism evidence="2 3">
    <name type="scientific">Parascaris equorum</name>
    <name type="common">Equine roundworm</name>
    <dbReference type="NCBI Taxonomy" id="6256"/>
    <lineage>
        <taxon>Eukaryota</taxon>
        <taxon>Metazoa</taxon>
        <taxon>Ecdysozoa</taxon>
        <taxon>Nematoda</taxon>
        <taxon>Chromadorea</taxon>
        <taxon>Rhabditida</taxon>
        <taxon>Spirurina</taxon>
        <taxon>Ascaridomorpha</taxon>
        <taxon>Ascaridoidea</taxon>
        <taxon>Ascarididae</taxon>
        <taxon>Parascaris</taxon>
    </lineage>
</organism>
<sequence>LSYGQRGTSARGSSSTSVSPNRSRQLTSEVCTRFCTLMHNEIASSEQIPLSDPTESVGKWTSVMAAKRGMDPRATEAVDAQVRIFCLFKDFYMTVKCVDGGDFDRFFSSLAQETKFSLDYDACVAVLSGTLEVIASHISVGTVGSRCITVMTQQQYQERQHSPKREIVKDALISAHLLSPDANVPFFQHGDVAFFELPPDFDPRTGKINAARSYSNAKVKYVQSS</sequence>
<dbReference type="AlphaFoldDB" id="A0A914REB0"/>
<evidence type="ECO:0000256" key="1">
    <source>
        <dbReference type="SAM" id="MobiDB-lite"/>
    </source>
</evidence>
<accession>A0A914REB0</accession>
<dbReference type="Proteomes" id="UP000887564">
    <property type="component" value="Unplaced"/>
</dbReference>
<feature type="region of interest" description="Disordered" evidence="1">
    <location>
        <begin position="1"/>
        <end position="24"/>
    </location>
</feature>
<keyword evidence="2" id="KW-1185">Reference proteome</keyword>
<dbReference type="WBParaSite" id="PEQ_0000483801-mRNA-1">
    <property type="protein sequence ID" value="PEQ_0000483801-mRNA-1"/>
    <property type="gene ID" value="PEQ_0000483801"/>
</dbReference>
<evidence type="ECO:0000313" key="2">
    <source>
        <dbReference type="Proteomes" id="UP000887564"/>
    </source>
</evidence>
<proteinExistence type="predicted"/>
<reference evidence="3" key="1">
    <citation type="submission" date="2022-11" db="UniProtKB">
        <authorList>
            <consortium name="WormBaseParasite"/>
        </authorList>
    </citation>
    <scope>IDENTIFICATION</scope>
</reference>
<name>A0A914REB0_PAREQ</name>
<protein>
    <submittedName>
        <fullName evidence="3">Uncharacterized protein</fullName>
    </submittedName>
</protein>
<evidence type="ECO:0000313" key="3">
    <source>
        <dbReference type="WBParaSite" id="PEQ_0000483801-mRNA-1"/>
    </source>
</evidence>